<comment type="caution">
    <text evidence="1">The sequence shown here is derived from an EMBL/GenBank/DDBJ whole genome shotgun (WGS) entry which is preliminary data.</text>
</comment>
<organism evidence="1 2">
    <name type="scientific">Sphingobium lactosutens DS20</name>
    <dbReference type="NCBI Taxonomy" id="1331060"/>
    <lineage>
        <taxon>Bacteria</taxon>
        <taxon>Pseudomonadati</taxon>
        <taxon>Pseudomonadota</taxon>
        <taxon>Alphaproteobacteria</taxon>
        <taxon>Sphingomonadales</taxon>
        <taxon>Sphingomonadaceae</taxon>
        <taxon>Sphingobium</taxon>
    </lineage>
</organism>
<name>T0HWI6_9SPHN</name>
<dbReference type="EMBL" id="ATDP01000069">
    <property type="protein sequence ID" value="EQB17437.1"/>
    <property type="molecule type" value="Genomic_DNA"/>
</dbReference>
<accession>T0HWI6</accession>
<dbReference type="AlphaFoldDB" id="T0HWI6"/>
<proteinExistence type="predicted"/>
<dbReference type="OrthoDB" id="7509577at2"/>
<keyword evidence="2" id="KW-1185">Reference proteome</keyword>
<protein>
    <submittedName>
        <fullName evidence="1">Uncharacterized protein</fullName>
    </submittedName>
</protein>
<reference evidence="1 2" key="1">
    <citation type="journal article" date="2013" name="Genome Announc.">
        <title>Draft Genome Sequence of Sphingobium lactosutens Strain DS20T, Isolated from a Hexachlorocyclohexane Dumpsite.</title>
        <authorList>
            <person name="Kumar R."/>
            <person name="Dwivedi V."/>
            <person name="Negi V."/>
            <person name="Khurana J.P."/>
            <person name="Lal R."/>
        </authorList>
    </citation>
    <scope>NUCLEOTIDE SEQUENCE [LARGE SCALE GENOMIC DNA]</scope>
    <source>
        <strain evidence="1 2">DS20</strain>
    </source>
</reference>
<gene>
    <name evidence="1" type="ORF">RLDS_03925</name>
</gene>
<evidence type="ECO:0000313" key="1">
    <source>
        <dbReference type="EMBL" id="EQB17437.1"/>
    </source>
</evidence>
<dbReference type="RefSeq" id="WP_021224652.1">
    <property type="nucleotide sequence ID" value="NZ_ATDP01000069.1"/>
</dbReference>
<evidence type="ECO:0000313" key="2">
    <source>
        <dbReference type="Proteomes" id="UP000015531"/>
    </source>
</evidence>
<sequence>MNRDDTARTWQLVMVGDGLQRITANAQADMARLLDLDPAISHLTVEVDGTSVHVARDWPSDQMEEADRLIDRIAASGVSAIVVHDRNGKTPRRVTPSE</sequence>
<dbReference type="Proteomes" id="UP000015531">
    <property type="component" value="Unassembled WGS sequence"/>
</dbReference>
<dbReference type="PATRIC" id="fig|1331060.3.peg.711"/>